<proteinExistence type="predicted"/>
<dbReference type="AlphaFoldDB" id="A0A1F8EBV3"/>
<accession>A0A1F8EBV3</accession>
<dbReference type="EMBL" id="MGIZ01000039">
    <property type="protein sequence ID" value="OGM98401.1"/>
    <property type="molecule type" value="Genomic_DNA"/>
</dbReference>
<name>A0A1F8EBV3_9BACT</name>
<evidence type="ECO:0000313" key="2">
    <source>
        <dbReference type="Proteomes" id="UP000177594"/>
    </source>
</evidence>
<sequence>MTELQIKYDKTCACIPAGITGEEPKYNLLLNVSIQGSLLTPYKPEFQARFGDSPNTVETQVDMYAVLLEDVCRRVDIGVQELESDNSRAKEQSERLVKKMKVAYATMALSDVVPLRNGTPLFVGYLQERLGEKRPTPQAIDEVVGSYFSKLNATTVLDELGVTANLTANLKASLL</sequence>
<reference evidence="1 2" key="1">
    <citation type="journal article" date="2016" name="Nat. Commun.">
        <title>Thousands of microbial genomes shed light on interconnected biogeochemical processes in an aquifer system.</title>
        <authorList>
            <person name="Anantharaman K."/>
            <person name="Brown C.T."/>
            <person name="Hug L.A."/>
            <person name="Sharon I."/>
            <person name="Castelle C.J."/>
            <person name="Probst A.J."/>
            <person name="Thomas B.C."/>
            <person name="Singh A."/>
            <person name="Wilkins M.J."/>
            <person name="Karaoz U."/>
            <person name="Brodie E.L."/>
            <person name="Williams K.H."/>
            <person name="Hubbard S.S."/>
            <person name="Banfield J.F."/>
        </authorList>
    </citation>
    <scope>NUCLEOTIDE SEQUENCE [LARGE SCALE GENOMIC DNA]</scope>
</reference>
<dbReference type="Proteomes" id="UP000177594">
    <property type="component" value="Unassembled WGS sequence"/>
</dbReference>
<gene>
    <name evidence="1" type="ORF">A2817_01130</name>
</gene>
<protein>
    <submittedName>
        <fullName evidence="1">Uncharacterized protein</fullName>
    </submittedName>
</protein>
<comment type="caution">
    <text evidence="1">The sequence shown here is derived from an EMBL/GenBank/DDBJ whole genome shotgun (WGS) entry which is preliminary data.</text>
</comment>
<organism evidence="1 2">
    <name type="scientific">Candidatus Yanofskybacteria bacterium RIFCSPHIGHO2_01_FULL_39_8b</name>
    <dbReference type="NCBI Taxonomy" id="1802659"/>
    <lineage>
        <taxon>Bacteria</taxon>
        <taxon>Candidatus Yanofskyibacteriota</taxon>
    </lineage>
</organism>
<evidence type="ECO:0000313" key="1">
    <source>
        <dbReference type="EMBL" id="OGM98401.1"/>
    </source>
</evidence>